<gene>
    <name evidence="1" type="ORF">CMV_015291</name>
</gene>
<dbReference type="PANTHER" id="PTHR36730:SF1">
    <property type="entry name" value="CATHEPSIN PROPEPTIDE INHIBITOR DOMAIN-CONTAINING PROTEIN"/>
    <property type="match status" value="1"/>
</dbReference>
<dbReference type="PANTHER" id="PTHR36730">
    <property type="entry name" value="OS03G0210700 PROTEIN"/>
    <property type="match status" value="1"/>
</dbReference>
<reference evidence="1" key="1">
    <citation type="submission" date="2020-03" db="EMBL/GenBank/DDBJ databases">
        <title>Castanea mollissima Vanexum genome sequencing.</title>
        <authorList>
            <person name="Staton M."/>
        </authorList>
    </citation>
    <scope>NUCLEOTIDE SEQUENCE</scope>
    <source>
        <tissue evidence="1">Leaf</tissue>
    </source>
</reference>
<keyword evidence="2" id="KW-1185">Reference proteome</keyword>
<proteinExistence type="predicted"/>
<name>A0A8J4R1W6_9ROSI</name>
<protein>
    <submittedName>
        <fullName evidence="1">Uncharacterized protein</fullName>
    </submittedName>
</protein>
<dbReference type="OrthoDB" id="2019425at2759"/>
<dbReference type="Proteomes" id="UP000737018">
    <property type="component" value="Unassembled WGS sequence"/>
</dbReference>
<accession>A0A8J4R1W6</accession>
<dbReference type="EMBL" id="JRKL02002213">
    <property type="protein sequence ID" value="KAF3959945.1"/>
    <property type="molecule type" value="Genomic_DNA"/>
</dbReference>
<organism evidence="1 2">
    <name type="scientific">Castanea mollissima</name>
    <name type="common">Chinese chestnut</name>
    <dbReference type="NCBI Taxonomy" id="60419"/>
    <lineage>
        <taxon>Eukaryota</taxon>
        <taxon>Viridiplantae</taxon>
        <taxon>Streptophyta</taxon>
        <taxon>Embryophyta</taxon>
        <taxon>Tracheophyta</taxon>
        <taxon>Spermatophyta</taxon>
        <taxon>Magnoliopsida</taxon>
        <taxon>eudicotyledons</taxon>
        <taxon>Gunneridae</taxon>
        <taxon>Pentapetalae</taxon>
        <taxon>rosids</taxon>
        <taxon>fabids</taxon>
        <taxon>Fagales</taxon>
        <taxon>Fagaceae</taxon>
        <taxon>Castanea</taxon>
    </lineage>
</organism>
<evidence type="ECO:0000313" key="2">
    <source>
        <dbReference type="Proteomes" id="UP000737018"/>
    </source>
</evidence>
<sequence>MVSSSFSPLSQFSLTSFNVCEKPTNHKINKIPIGCTLKLTSSSGSSWSSSSSSTSLPSCQVLHKSLPLAASVVLLLWSNPAKAGILSGFPGLESVPGPKLPEIEFLNRFNEENQKRYAELDDKFKKSPLLKEYLEKTKLNKEKNRQEIQDKYCIRGAEWGVGDCSAEGMSAEDKEKFIAALKQKAGVK</sequence>
<comment type="caution">
    <text evidence="1">The sequence shown here is derived from an EMBL/GenBank/DDBJ whole genome shotgun (WGS) entry which is preliminary data.</text>
</comment>
<evidence type="ECO:0000313" key="1">
    <source>
        <dbReference type="EMBL" id="KAF3959945.1"/>
    </source>
</evidence>
<dbReference type="AlphaFoldDB" id="A0A8J4R1W6"/>